<reference evidence="2" key="2">
    <citation type="submission" date="2021-04" db="EMBL/GenBank/DDBJ databases">
        <authorList>
            <person name="Gilroy R."/>
        </authorList>
    </citation>
    <scope>NUCLEOTIDE SEQUENCE</scope>
    <source>
        <strain evidence="2">CHK192-19661</strain>
    </source>
</reference>
<organism evidence="2 3">
    <name type="scientific">Candidatus Borkfalkia avicola</name>
    <dbReference type="NCBI Taxonomy" id="2838503"/>
    <lineage>
        <taxon>Bacteria</taxon>
        <taxon>Bacillati</taxon>
        <taxon>Bacillota</taxon>
        <taxon>Clostridia</taxon>
        <taxon>Christensenellales</taxon>
        <taxon>Christensenellaceae</taxon>
        <taxon>Candidatus Borkfalkia</taxon>
    </lineage>
</organism>
<evidence type="ECO:0000256" key="1">
    <source>
        <dbReference type="SAM" id="SignalP"/>
    </source>
</evidence>
<name>A0A9D2D6N5_9FIRM</name>
<dbReference type="Proteomes" id="UP000824025">
    <property type="component" value="Unassembled WGS sequence"/>
</dbReference>
<dbReference type="PROSITE" id="PS51257">
    <property type="entry name" value="PROKAR_LIPOPROTEIN"/>
    <property type="match status" value="1"/>
</dbReference>
<feature type="signal peptide" evidence="1">
    <location>
        <begin position="1"/>
        <end position="21"/>
    </location>
</feature>
<dbReference type="AlphaFoldDB" id="A0A9D2D6N5"/>
<sequence>MRKFIGLALAAALACSAAAFSACEAEEPLPYPVSYVEIMGQDHSEVFAPSGAVLLRSEEELGAFRNRFEEALLFGDQIPEAFAEELAKYGGAFFEESELLLLCIGNAYDCYSSEVVSVERKEDAVVVGVEILVSGEGGHVDAIGGDYCFIELPAGFCAGRELRVEEQTVVD</sequence>
<accession>A0A9D2D6N5</accession>
<dbReference type="EMBL" id="DXCF01000021">
    <property type="protein sequence ID" value="HIZ09616.1"/>
    <property type="molecule type" value="Genomic_DNA"/>
</dbReference>
<reference evidence="2" key="1">
    <citation type="journal article" date="2021" name="PeerJ">
        <title>Extensive microbial diversity within the chicken gut microbiome revealed by metagenomics and culture.</title>
        <authorList>
            <person name="Gilroy R."/>
            <person name="Ravi A."/>
            <person name="Getino M."/>
            <person name="Pursley I."/>
            <person name="Horton D.L."/>
            <person name="Alikhan N.F."/>
            <person name="Baker D."/>
            <person name="Gharbi K."/>
            <person name="Hall N."/>
            <person name="Watson M."/>
            <person name="Adriaenssens E.M."/>
            <person name="Foster-Nyarko E."/>
            <person name="Jarju S."/>
            <person name="Secka A."/>
            <person name="Antonio M."/>
            <person name="Oren A."/>
            <person name="Chaudhuri R.R."/>
            <person name="La Ragione R."/>
            <person name="Hildebrand F."/>
            <person name="Pallen M.J."/>
        </authorList>
    </citation>
    <scope>NUCLEOTIDE SEQUENCE</scope>
    <source>
        <strain evidence="2">CHK192-19661</strain>
    </source>
</reference>
<evidence type="ECO:0008006" key="4">
    <source>
        <dbReference type="Google" id="ProtNLM"/>
    </source>
</evidence>
<gene>
    <name evidence="2" type="ORF">H9726_03920</name>
</gene>
<feature type="chain" id="PRO_5038427816" description="Lipoprotein" evidence="1">
    <location>
        <begin position="22"/>
        <end position="171"/>
    </location>
</feature>
<keyword evidence="1" id="KW-0732">Signal</keyword>
<proteinExistence type="predicted"/>
<evidence type="ECO:0000313" key="2">
    <source>
        <dbReference type="EMBL" id="HIZ09616.1"/>
    </source>
</evidence>
<evidence type="ECO:0000313" key="3">
    <source>
        <dbReference type="Proteomes" id="UP000824025"/>
    </source>
</evidence>
<comment type="caution">
    <text evidence="2">The sequence shown here is derived from an EMBL/GenBank/DDBJ whole genome shotgun (WGS) entry which is preliminary data.</text>
</comment>
<protein>
    <recommendedName>
        <fullName evidence="4">Lipoprotein</fullName>
    </recommendedName>
</protein>